<dbReference type="VEuPathDB" id="FungiDB:ASPGLDRAFT_36958"/>
<feature type="compositionally biased region" description="Basic and acidic residues" evidence="1">
    <location>
        <begin position="143"/>
        <end position="165"/>
    </location>
</feature>
<evidence type="ECO:0000313" key="2">
    <source>
        <dbReference type="EMBL" id="OJJ82846.1"/>
    </source>
</evidence>
<organism evidence="2 3">
    <name type="scientific">Aspergillus glaucus CBS 516.65</name>
    <dbReference type="NCBI Taxonomy" id="1160497"/>
    <lineage>
        <taxon>Eukaryota</taxon>
        <taxon>Fungi</taxon>
        <taxon>Dikarya</taxon>
        <taxon>Ascomycota</taxon>
        <taxon>Pezizomycotina</taxon>
        <taxon>Eurotiomycetes</taxon>
        <taxon>Eurotiomycetidae</taxon>
        <taxon>Eurotiales</taxon>
        <taxon>Aspergillaceae</taxon>
        <taxon>Aspergillus</taxon>
        <taxon>Aspergillus subgen. Aspergillus</taxon>
    </lineage>
</organism>
<proteinExistence type="predicted"/>
<dbReference type="AlphaFoldDB" id="A0A1L9VG10"/>
<gene>
    <name evidence="2" type="ORF">ASPGLDRAFT_36958</name>
</gene>
<name>A0A1L9VG10_ASPGL</name>
<sequence>MEDTFLLYGKSDKQYLVLPRGGSELKLVTNPEFRERENGYLSEPSQIDVRNIPTSPPTGSNSPVRPPAEAPAQEPIETPSRDPRMPTEAPAREQLPVNESSHTDEPMNDITPEPPKLPNRENGEKERDSSSLNGGMTDNPLKLSEEVQSKGETEQQSAPERHATEEVCEITPPETEEEPLNAGTERMPDKTPVRRSERVCQPSTRLVESQQMDGLSRKRKAEGEESSDRPAQRL</sequence>
<dbReference type="EMBL" id="KV878901">
    <property type="protein sequence ID" value="OJJ82846.1"/>
    <property type="molecule type" value="Genomic_DNA"/>
</dbReference>
<feature type="compositionally biased region" description="Basic and acidic residues" evidence="1">
    <location>
        <begin position="221"/>
        <end position="234"/>
    </location>
</feature>
<protein>
    <submittedName>
        <fullName evidence="2">Uncharacterized protein</fullName>
    </submittedName>
</protein>
<feature type="region of interest" description="Disordered" evidence="1">
    <location>
        <begin position="29"/>
        <end position="234"/>
    </location>
</feature>
<dbReference type="OrthoDB" id="4518080at2759"/>
<dbReference type="GeneID" id="34461018"/>
<feature type="compositionally biased region" description="Basic and acidic residues" evidence="1">
    <location>
        <begin position="186"/>
        <end position="198"/>
    </location>
</feature>
<keyword evidence="3" id="KW-1185">Reference proteome</keyword>
<evidence type="ECO:0000256" key="1">
    <source>
        <dbReference type="SAM" id="MobiDB-lite"/>
    </source>
</evidence>
<dbReference type="RefSeq" id="XP_022399544.1">
    <property type="nucleotide sequence ID" value="XM_022544757.1"/>
</dbReference>
<dbReference type="Proteomes" id="UP000184300">
    <property type="component" value="Unassembled WGS sequence"/>
</dbReference>
<reference evidence="3" key="1">
    <citation type="journal article" date="2017" name="Genome Biol.">
        <title>Comparative genomics reveals high biological diversity and specific adaptations in the industrially and medically important fungal genus Aspergillus.</title>
        <authorList>
            <person name="de Vries R.P."/>
            <person name="Riley R."/>
            <person name="Wiebenga A."/>
            <person name="Aguilar-Osorio G."/>
            <person name="Amillis S."/>
            <person name="Uchima C.A."/>
            <person name="Anderluh G."/>
            <person name="Asadollahi M."/>
            <person name="Askin M."/>
            <person name="Barry K."/>
            <person name="Battaglia E."/>
            <person name="Bayram O."/>
            <person name="Benocci T."/>
            <person name="Braus-Stromeyer S.A."/>
            <person name="Caldana C."/>
            <person name="Canovas D."/>
            <person name="Cerqueira G.C."/>
            <person name="Chen F."/>
            <person name="Chen W."/>
            <person name="Choi C."/>
            <person name="Clum A."/>
            <person name="Dos Santos R.A."/>
            <person name="Damasio A.R."/>
            <person name="Diallinas G."/>
            <person name="Emri T."/>
            <person name="Fekete E."/>
            <person name="Flipphi M."/>
            <person name="Freyberg S."/>
            <person name="Gallo A."/>
            <person name="Gournas C."/>
            <person name="Habgood R."/>
            <person name="Hainaut M."/>
            <person name="Harispe M.L."/>
            <person name="Henrissat B."/>
            <person name="Hilden K.S."/>
            <person name="Hope R."/>
            <person name="Hossain A."/>
            <person name="Karabika E."/>
            <person name="Karaffa L."/>
            <person name="Karanyi Z."/>
            <person name="Krasevec N."/>
            <person name="Kuo A."/>
            <person name="Kusch H."/>
            <person name="LaButti K."/>
            <person name="Lagendijk E.L."/>
            <person name="Lapidus A."/>
            <person name="Levasseur A."/>
            <person name="Lindquist E."/>
            <person name="Lipzen A."/>
            <person name="Logrieco A.F."/>
            <person name="MacCabe A."/>
            <person name="Maekelae M.R."/>
            <person name="Malavazi I."/>
            <person name="Melin P."/>
            <person name="Meyer V."/>
            <person name="Mielnichuk N."/>
            <person name="Miskei M."/>
            <person name="Molnar A.P."/>
            <person name="Mule G."/>
            <person name="Ngan C.Y."/>
            <person name="Orejas M."/>
            <person name="Orosz E."/>
            <person name="Ouedraogo J.P."/>
            <person name="Overkamp K.M."/>
            <person name="Park H.-S."/>
            <person name="Perrone G."/>
            <person name="Piumi F."/>
            <person name="Punt P.J."/>
            <person name="Ram A.F."/>
            <person name="Ramon A."/>
            <person name="Rauscher S."/>
            <person name="Record E."/>
            <person name="Riano-Pachon D.M."/>
            <person name="Robert V."/>
            <person name="Roehrig J."/>
            <person name="Ruller R."/>
            <person name="Salamov A."/>
            <person name="Salih N.S."/>
            <person name="Samson R.A."/>
            <person name="Sandor E."/>
            <person name="Sanguinetti M."/>
            <person name="Schuetze T."/>
            <person name="Sepcic K."/>
            <person name="Shelest E."/>
            <person name="Sherlock G."/>
            <person name="Sophianopoulou V."/>
            <person name="Squina F.M."/>
            <person name="Sun H."/>
            <person name="Susca A."/>
            <person name="Todd R.B."/>
            <person name="Tsang A."/>
            <person name="Unkles S.E."/>
            <person name="van de Wiele N."/>
            <person name="van Rossen-Uffink D."/>
            <person name="Oliveira J.V."/>
            <person name="Vesth T.C."/>
            <person name="Visser J."/>
            <person name="Yu J.-H."/>
            <person name="Zhou M."/>
            <person name="Andersen M.R."/>
            <person name="Archer D.B."/>
            <person name="Baker S.E."/>
            <person name="Benoit I."/>
            <person name="Brakhage A.A."/>
            <person name="Braus G.H."/>
            <person name="Fischer R."/>
            <person name="Frisvad J.C."/>
            <person name="Goldman G.H."/>
            <person name="Houbraken J."/>
            <person name="Oakley B."/>
            <person name="Pocsi I."/>
            <person name="Scazzocchio C."/>
            <person name="Seiboth B."/>
            <person name="vanKuyk P.A."/>
            <person name="Wortman J."/>
            <person name="Dyer P.S."/>
            <person name="Grigoriev I.V."/>
        </authorList>
    </citation>
    <scope>NUCLEOTIDE SEQUENCE [LARGE SCALE GENOMIC DNA]</scope>
    <source>
        <strain evidence="3">CBS 516.65</strain>
    </source>
</reference>
<feature type="compositionally biased region" description="Polar residues" evidence="1">
    <location>
        <begin position="201"/>
        <end position="213"/>
    </location>
</feature>
<feature type="compositionally biased region" description="Basic and acidic residues" evidence="1">
    <location>
        <begin position="118"/>
        <end position="129"/>
    </location>
</feature>
<dbReference type="STRING" id="1160497.A0A1L9VG10"/>
<evidence type="ECO:0000313" key="3">
    <source>
        <dbReference type="Proteomes" id="UP000184300"/>
    </source>
</evidence>
<accession>A0A1L9VG10</accession>